<evidence type="ECO:0000313" key="2">
    <source>
        <dbReference type="Proteomes" id="UP000680067"/>
    </source>
</evidence>
<dbReference type="SUPFAM" id="SSF52833">
    <property type="entry name" value="Thioredoxin-like"/>
    <property type="match status" value="1"/>
</dbReference>
<accession>A0A941DJ79</accession>
<name>A0A941DJ79_9BURK</name>
<dbReference type="RefSeq" id="WP_212687314.1">
    <property type="nucleotide sequence ID" value="NZ_CAXBSD010000461.1"/>
</dbReference>
<sequence>MLKFILYSRSYCHLCEDMEVALRALLGDLPYQLEIADVDADPALTEQYDELVPVLTAYSVKGDWQQLCHYHLDTHAVSAFVQEFK</sequence>
<protein>
    <submittedName>
        <fullName evidence="1">Glutaredoxin family protein</fullName>
    </submittedName>
</protein>
<dbReference type="Gene3D" id="3.40.30.10">
    <property type="entry name" value="Glutaredoxin"/>
    <property type="match status" value="1"/>
</dbReference>
<dbReference type="EMBL" id="JAGSPN010000004">
    <property type="protein sequence ID" value="MBR7781967.1"/>
    <property type="molecule type" value="Genomic_DNA"/>
</dbReference>
<proteinExistence type="predicted"/>
<dbReference type="InterPro" id="IPR008554">
    <property type="entry name" value="Glutaredoxin-like"/>
</dbReference>
<reference evidence="1" key="1">
    <citation type="submission" date="2021-04" db="EMBL/GenBank/DDBJ databases">
        <title>novel species isolated from subtropical streams in China.</title>
        <authorList>
            <person name="Lu H."/>
        </authorList>
    </citation>
    <scope>NUCLEOTIDE SEQUENCE</scope>
    <source>
        <strain evidence="1">LFS511W</strain>
    </source>
</reference>
<dbReference type="Proteomes" id="UP000680067">
    <property type="component" value="Unassembled WGS sequence"/>
</dbReference>
<evidence type="ECO:0000313" key="1">
    <source>
        <dbReference type="EMBL" id="MBR7781967.1"/>
    </source>
</evidence>
<keyword evidence="2" id="KW-1185">Reference proteome</keyword>
<comment type="caution">
    <text evidence="1">The sequence shown here is derived from an EMBL/GenBank/DDBJ whole genome shotgun (WGS) entry which is preliminary data.</text>
</comment>
<dbReference type="AlphaFoldDB" id="A0A941DJ79"/>
<gene>
    <name evidence="1" type="ORF">KDM89_07435</name>
</gene>
<organism evidence="1 2">
    <name type="scientific">Undibacterium luofuense</name>
    <dbReference type="NCBI Taxonomy" id="2828733"/>
    <lineage>
        <taxon>Bacteria</taxon>
        <taxon>Pseudomonadati</taxon>
        <taxon>Pseudomonadota</taxon>
        <taxon>Betaproteobacteria</taxon>
        <taxon>Burkholderiales</taxon>
        <taxon>Oxalobacteraceae</taxon>
        <taxon>Undibacterium</taxon>
    </lineage>
</organism>
<dbReference type="InterPro" id="IPR036249">
    <property type="entry name" value="Thioredoxin-like_sf"/>
</dbReference>
<dbReference type="Pfam" id="PF05768">
    <property type="entry name" value="Glrx-like"/>
    <property type="match status" value="1"/>
</dbReference>